<reference evidence="1 2" key="1">
    <citation type="submission" date="2018-11" db="EMBL/GenBank/DDBJ databases">
        <title>Aureibaculum marinum gen. nov., sp. nov., a member of the family Flavobacteriaceae isolated from the Bohai Sea.</title>
        <authorList>
            <person name="Ji X."/>
        </authorList>
    </citation>
    <scope>NUCLEOTIDE SEQUENCE [LARGE SCALE GENOMIC DNA]</scope>
    <source>
        <strain evidence="1 2">BH-SD17</strain>
    </source>
</reference>
<accession>A0A3N4NDI9</accession>
<protein>
    <recommendedName>
        <fullName evidence="3">Carboxypeptidase-like regulatory domain-containing protein</fullName>
    </recommendedName>
</protein>
<dbReference type="AlphaFoldDB" id="A0A3N4NDI9"/>
<sequence>MLKITNLILFLLCTIGCFGQEDELLISGTIINDESDLIGVHVINKSTNRGTITNENGLFSLYVHYKDTLVFRGIQFETKEYIITRTNIDNKSILVELITRTNVLNEITLKEPENMAKALNLPNAGKERLSRIDRKLAYYNQGSTPLVGLATVLGRKGGIEDLYNIISGNRKKQRKLKQLIEADKQREYYQKKSNEIRKHFKDDFFIYTLKIPSKKIDSFIEYCKPKGILGLFKKRNYLPIIDVFIKESKPFLKALNDEN</sequence>
<name>A0A3N4NDI9_9FLAO</name>
<dbReference type="Proteomes" id="UP000270856">
    <property type="component" value="Unassembled WGS sequence"/>
</dbReference>
<dbReference type="Pfam" id="PF13715">
    <property type="entry name" value="CarbopepD_reg_2"/>
    <property type="match status" value="1"/>
</dbReference>
<comment type="caution">
    <text evidence="1">The sequence shown here is derived from an EMBL/GenBank/DDBJ whole genome shotgun (WGS) entry which is preliminary data.</text>
</comment>
<dbReference type="RefSeq" id="WP_123898691.1">
    <property type="nucleotide sequence ID" value="NZ_RPFJ01000018.1"/>
</dbReference>
<dbReference type="SUPFAM" id="SSF49464">
    <property type="entry name" value="Carboxypeptidase regulatory domain-like"/>
    <property type="match status" value="1"/>
</dbReference>
<evidence type="ECO:0000313" key="2">
    <source>
        <dbReference type="Proteomes" id="UP000270856"/>
    </source>
</evidence>
<dbReference type="OrthoDB" id="1427655at2"/>
<dbReference type="InterPro" id="IPR008969">
    <property type="entry name" value="CarboxyPept-like_regulatory"/>
</dbReference>
<evidence type="ECO:0000313" key="1">
    <source>
        <dbReference type="EMBL" id="RPD94374.1"/>
    </source>
</evidence>
<gene>
    <name evidence="1" type="ORF">EGM88_12405</name>
</gene>
<dbReference type="EMBL" id="RPFJ01000018">
    <property type="protein sequence ID" value="RPD94374.1"/>
    <property type="molecule type" value="Genomic_DNA"/>
</dbReference>
<organism evidence="1 2">
    <name type="scientific">Aureibaculum marinum</name>
    <dbReference type="NCBI Taxonomy" id="2487930"/>
    <lineage>
        <taxon>Bacteria</taxon>
        <taxon>Pseudomonadati</taxon>
        <taxon>Bacteroidota</taxon>
        <taxon>Flavobacteriia</taxon>
        <taxon>Flavobacteriales</taxon>
        <taxon>Flavobacteriaceae</taxon>
        <taxon>Aureibaculum</taxon>
    </lineage>
</organism>
<keyword evidence="2" id="KW-1185">Reference proteome</keyword>
<proteinExistence type="predicted"/>
<evidence type="ECO:0008006" key="3">
    <source>
        <dbReference type="Google" id="ProtNLM"/>
    </source>
</evidence>